<organism evidence="1 2">
    <name type="scientific">Niastella yeongjuensis</name>
    <dbReference type="NCBI Taxonomy" id="354355"/>
    <lineage>
        <taxon>Bacteria</taxon>
        <taxon>Pseudomonadati</taxon>
        <taxon>Bacteroidota</taxon>
        <taxon>Chitinophagia</taxon>
        <taxon>Chitinophagales</taxon>
        <taxon>Chitinophagaceae</taxon>
        <taxon>Niastella</taxon>
    </lineage>
</organism>
<dbReference type="AlphaFoldDB" id="A0A1V9EBZ1"/>
<proteinExistence type="predicted"/>
<dbReference type="EMBL" id="LVXG01000040">
    <property type="protein sequence ID" value="OQP43626.1"/>
    <property type="molecule type" value="Genomic_DNA"/>
</dbReference>
<dbReference type="STRING" id="354355.SAMN05660816_06945"/>
<comment type="caution">
    <text evidence="1">The sequence shown here is derived from an EMBL/GenBank/DDBJ whole genome shotgun (WGS) entry which is preliminary data.</text>
</comment>
<reference evidence="2" key="1">
    <citation type="submission" date="2016-04" db="EMBL/GenBank/DDBJ databases">
        <authorList>
            <person name="Chen L."/>
            <person name="Zhuang W."/>
            <person name="Wang G."/>
        </authorList>
    </citation>
    <scope>NUCLEOTIDE SEQUENCE [LARGE SCALE GENOMIC DNA]</scope>
    <source>
        <strain evidence="2">17621</strain>
    </source>
</reference>
<keyword evidence="2" id="KW-1185">Reference proteome</keyword>
<sequence length="412" mass="48008">MNARFLKDLGYNTAIQLTEIQRKHNVVTSVEGFFSQQTMSSPLEEIEMTLKRAKNLIFSKDIYEEEPFYRIGYNYADTDPSIGTVFENFFLPEMKEVGFINIRKYIHEYQKGNLEKKTLLNELNTIFTKVAQGKGIYACLPSFEKMNSILESHKILFATLKNAPFYAVEREINIIEIIYSLGHSPNTTILTLEQKDKVIQKLKFEFEKLKTPDKRETVKDRISQIEKRLSKHNESNDKEDLNLYLQGYLIATRGENPDLFNILKRNSSFVFLSSWNLHFANEGGLFSANHVENTRTVLEMILKGYAYASHLKFLQEFITENESKKIVENSEINELEGIQIKLKWLGQKNQYYDWIRHLKNEGLIGNSYEELGLFTKLFVDCFQNNALATIQKELGKNKMPTKNKRIKGPEKK</sequence>
<evidence type="ECO:0000313" key="2">
    <source>
        <dbReference type="Proteomes" id="UP000192610"/>
    </source>
</evidence>
<evidence type="ECO:0000313" key="1">
    <source>
        <dbReference type="EMBL" id="OQP43626.1"/>
    </source>
</evidence>
<name>A0A1V9EBZ1_9BACT</name>
<gene>
    <name evidence="1" type="ORF">A4H97_33805</name>
</gene>
<dbReference type="Proteomes" id="UP000192610">
    <property type="component" value="Unassembled WGS sequence"/>
</dbReference>
<dbReference type="RefSeq" id="WP_081203063.1">
    <property type="nucleotide sequence ID" value="NZ_FOCZ01000029.1"/>
</dbReference>
<dbReference type="OrthoDB" id="9923027at2"/>
<protein>
    <submittedName>
        <fullName evidence="1">Uncharacterized protein</fullName>
    </submittedName>
</protein>
<accession>A0A1V9EBZ1</accession>